<dbReference type="InterPro" id="IPR051677">
    <property type="entry name" value="AfsR-DnrI-RedD_regulator"/>
</dbReference>
<accession>A0ABV6TYV2</accession>
<dbReference type="PROSITE" id="PS51782">
    <property type="entry name" value="LYSM"/>
    <property type="match status" value="1"/>
</dbReference>
<keyword evidence="2" id="KW-0812">Transmembrane</keyword>
<organism evidence="4 5">
    <name type="scientific">Sphaerimonospora cavernae</name>
    <dbReference type="NCBI Taxonomy" id="1740611"/>
    <lineage>
        <taxon>Bacteria</taxon>
        <taxon>Bacillati</taxon>
        <taxon>Actinomycetota</taxon>
        <taxon>Actinomycetes</taxon>
        <taxon>Streptosporangiales</taxon>
        <taxon>Streptosporangiaceae</taxon>
        <taxon>Sphaerimonospora</taxon>
    </lineage>
</organism>
<dbReference type="Pfam" id="PF01476">
    <property type="entry name" value="LysM"/>
    <property type="match status" value="1"/>
</dbReference>
<dbReference type="Gene3D" id="3.10.350.10">
    <property type="entry name" value="LysM domain"/>
    <property type="match status" value="1"/>
</dbReference>
<dbReference type="RefSeq" id="WP_394299196.1">
    <property type="nucleotide sequence ID" value="NZ_JBHMQT010000003.1"/>
</dbReference>
<feature type="compositionally biased region" description="Basic and acidic residues" evidence="1">
    <location>
        <begin position="213"/>
        <end position="223"/>
    </location>
</feature>
<dbReference type="CDD" id="cd00118">
    <property type="entry name" value="LysM"/>
    <property type="match status" value="1"/>
</dbReference>
<dbReference type="PANTHER" id="PTHR35807">
    <property type="entry name" value="TRANSCRIPTIONAL REGULATOR REDD-RELATED"/>
    <property type="match status" value="1"/>
</dbReference>
<dbReference type="InterPro" id="IPR018392">
    <property type="entry name" value="LysM"/>
</dbReference>
<dbReference type="InterPro" id="IPR036388">
    <property type="entry name" value="WH-like_DNA-bd_sf"/>
</dbReference>
<dbReference type="SMART" id="SM01043">
    <property type="entry name" value="BTAD"/>
    <property type="match status" value="1"/>
</dbReference>
<keyword evidence="2" id="KW-0472">Membrane</keyword>
<dbReference type="InterPro" id="IPR011990">
    <property type="entry name" value="TPR-like_helical_dom_sf"/>
</dbReference>
<evidence type="ECO:0000256" key="1">
    <source>
        <dbReference type="SAM" id="MobiDB-lite"/>
    </source>
</evidence>
<keyword evidence="2" id="KW-1133">Transmembrane helix</keyword>
<sequence length="824" mass="89467">MTLSRLPRALAATIVLIGTVAGFPVVFYRFAGSPLPDHIPNLQEVLDRLTARDDGTLFIAVLEFLAWGAWALFSTSVIVEIGARVAGRRFEPRLPGLRTLQRLAAYLVASASLVAVAPAAMAAVDAAPPPVIAMAPVHALGEVVADKPVPAHEQVYSVRQGDSLWKIADRKLGSPGRWQKIWKLNAGSAQPGGHRFTNPGVIRPGWKLRLPEQARKAEREEPPAVRSTAEPVRNAAPAAASPAQTPVAEREHHSVVELSSGSLVALGYAAGISTAYLSNRLRRRRRHVPPSIAEPVEITPEPKPDPAVEELRRAHLRSFTERGEKPPSDAELLQEAQSIDAPEDLAVGRRADGSAVEIRLASPGLGLIGDGAHDVARYLILEVLRQSSNFRAEVVVCGELAESLLGVPADELCRLAASFPGLVITSTADGALKHFEQTFFTRTRMLLEREASDIEELREQDPGEVLPTVVLVAEVDDEVFDRVSAPLVSRTTAGVGALLLGEWPSGTTCELSGDHHVVHVTGRLAAAMAGAQLFHVTECEAAAHLKELLPAEDVGVTEEPSSSKPAPASWDGPQLVRLSILGPLTVHVSGRSEPLELGWLQLNALVYLALHDDGVTRERLTTALWPDDTGKDVHNTLRHLRNALVTASGYENRDRKRAPFINASTTQEGATYRIDPALVSIDLWDYQAALDEVRAVSEPTAKLAALTKAAELCGGELAQGLETEWIEEHRYPLTRSQADLLTQLAEHHAEEDPEQALEALERARALDPDAEETYLRIARLQLRLKRRDEARRTVELLRQRLSGLGAPLSARTEKLLSTLFTQEA</sequence>
<dbReference type="InterPro" id="IPR005158">
    <property type="entry name" value="BTAD"/>
</dbReference>
<feature type="region of interest" description="Disordered" evidence="1">
    <location>
        <begin position="213"/>
        <end position="253"/>
    </location>
</feature>
<dbReference type="SUPFAM" id="SSF48452">
    <property type="entry name" value="TPR-like"/>
    <property type="match status" value="1"/>
</dbReference>
<gene>
    <name evidence="4" type="ORF">ACFHYQ_01385</name>
</gene>
<dbReference type="Gene3D" id="1.10.10.10">
    <property type="entry name" value="Winged helix-like DNA-binding domain superfamily/Winged helix DNA-binding domain"/>
    <property type="match status" value="1"/>
</dbReference>
<dbReference type="SMART" id="SM00257">
    <property type="entry name" value="LysM"/>
    <property type="match status" value="1"/>
</dbReference>
<name>A0ABV6TYV2_9ACTN</name>
<evidence type="ECO:0000313" key="4">
    <source>
        <dbReference type="EMBL" id="MFC0860939.1"/>
    </source>
</evidence>
<evidence type="ECO:0000256" key="2">
    <source>
        <dbReference type="SAM" id="Phobius"/>
    </source>
</evidence>
<evidence type="ECO:0000313" key="5">
    <source>
        <dbReference type="Proteomes" id="UP001589870"/>
    </source>
</evidence>
<feature type="compositionally biased region" description="Low complexity" evidence="1">
    <location>
        <begin position="229"/>
        <end position="247"/>
    </location>
</feature>
<feature type="domain" description="LysM" evidence="3">
    <location>
        <begin position="154"/>
        <end position="210"/>
    </location>
</feature>
<protein>
    <submittedName>
        <fullName evidence="4">Tetratricopeptide repeat protein</fullName>
    </submittedName>
</protein>
<proteinExistence type="predicted"/>
<dbReference type="InterPro" id="IPR036779">
    <property type="entry name" value="LysM_dom_sf"/>
</dbReference>
<dbReference type="EMBL" id="JBHMQT010000003">
    <property type="protein sequence ID" value="MFC0860939.1"/>
    <property type="molecule type" value="Genomic_DNA"/>
</dbReference>
<dbReference type="Proteomes" id="UP001589870">
    <property type="component" value="Unassembled WGS sequence"/>
</dbReference>
<keyword evidence="5" id="KW-1185">Reference proteome</keyword>
<dbReference type="Pfam" id="PF14559">
    <property type="entry name" value="TPR_19"/>
    <property type="match status" value="1"/>
</dbReference>
<comment type="caution">
    <text evidence="4">The sequence shown here is derived from an EMBL/GenBank/DDBJ whole genome shotgun (WGS) entry which is preliminary data.</text>
</comment>
<dbReference type="Gene3D" id="1.25.40.10">
    <property type="entry name" value="Tetratricopeptide repeat domain"/>
    <property type="match status" value="1"/>
</dbReference>
<feature type="transmembrane region" description="Helical" evidence="2">
    <location>
        <begin position="57"/>
        <end position="82"/>
    </location>
</feature>
<reference evidence="4 5" key="1">
    <citation type="submission" date="2024-09" db="EMBL/GenBank/DDBJ databases">
        <authorList>
            <person name="Sun Q."/>
            <person name="Mori K."/>
        </authorList>
    </citation>
    <scope>NUCLEOTIDE SEQUENCE [LARGE SCALE GENOMIC DNA]</scope>
    <source>
        <strain evidence="4 5">TBRC 1851</strain>
    </source>
</reference>
<evidence type="ECO:0000259" key="3">
    <source>
        <dbReference type="PROSITE" id="PS51782"/>
    </source>
</evidence>
<feature type="transmembrane region" description="Helical" evidence="2">
    <location>
        <begin position="103"/>
        <end position="124"/>
    </location>
</feature>